<proteinExistence type="predicted"/>
<dbReference type="Pfam" id="PF12550">
    <property type="entry name" value="GCR1_C"/>
    <property type="match status" value="1"/>
</dbReference>
<evidence type="ECO:0000313" key="2">
    <source>
        <dbReference type="EMBL" id="KAK5773734.1"/>
    </source>
</evidence>
<accession>A0AAN7VYL1</accession>
<dbReference type="AlphaFoldDB" id="A0AAN7VYL1"/>
<feature type="domain" description="Transcription activator GCR1-like" evidence="1">
    <location>
        <begin position="119"/>
        <end position="159"/>
    </location>
</feature>
<gene>
    <name evidence="2" type="ORF">RI543_005046</name>
</gene>
<evidence type="ECO:0000259" key="1">
    <source>
        <dbReference type="Pfam" id="PF12550"/>
    </source>
</evidence>
<sequence length="159" mass="19059">MEDGLISRFKNILSTLSNYVINNNFVFNQKVSEYQNSKAPMHDNETREECLDKSNISISSLLHRHSLPNCGVILMKRPRSIEHLWEEYDRIPSGWSYDFIHDYMLNLRKIGYDLKLMKKILKRNISIAELEAKYGSFWRNKDMDFSRQINRRKKLWNLI</sequence>
<name>A0AAN7VYL1_9SACH</name>
<keyword evidence="3" id="KW-1185">Reference proteome</keyword>
<comment type="caution">
    <text evidence="2">The sequence shown here is derived from an EMBL/GenBank/DDBJ whole genome shotgun (WGS) entry which is preliminary data.</text>
</comment>
<dbReference type="Proteomes" id="UP001306508">
    <property type="component" value="Unassembled WGS sequence"/>
</dbReference>
<dbReference type="EMBL" id="JAWIZZ010000071">
    <property type="protein sequence ID" value="KAK5773734.1"/>
    <property type="molecule type" value="Genomic_DNA"/>
</dbReference>
<protein>
    <recommendedName>
        <fullName evidence="1">Transcription activator GCR1-like domain-containing protein</fullName>
    </recommendedName>
</protein>
<evidence type="ECO:0000313" key="3">
    <source>
        <dbReference type="Proteomes" id="UP001306508"/>
    </source>
</evidence>
<organism evidence="2 3">
    <name type="scientific">Arxiozyma heterogenica</name>
    <dbReference type="NCBI Taxonomy" id="278026"/>
    <lineage>
        <taxon>Eukaryota</taxon>
        <taxon>Fungi</taxon>
        <taxon>Dikarya</taxon>
        <taxon>Ascomycota</taxon>
        <taxon>Saccharomycotina</taxon>
        <taxon>Saccharomycetes</taxon>
        <taxon>Saccharomycetales</taxon>
        <taxon>Saccharomycetaceae</taxon>
        <taxon>Arxiozyma</taxon>
    </lineage>
</organism>
<reference evidence="3" key="1">
    <citation type="submission" date="2023-07" db="EMBL/GenBank/DDBJ databases">
        <title>A draft genome of Kazachstania heterogenica Y-27499.</title>
        <authorList>
            <person name="Donic C."/>
            <person name="Kralova J.S."/>
            <person name="Fidel L."/>
            <person name="Ben-Dor S."/>
            <person name="Jung S."/>
        </authorList>
    </citation>
    <scope>NUCLEOTIDE SEQUENCE [LARGE SCALE GENOMIC DNA]</scope>
    <source>
        <strain evidence="3">Y27499</strain>
    </source>
</reference>
<dbReference type="InterPro" id="IPR022210">
    <property type="entry name" value="TF_GCR1-like"/>
</dbReference>